<dbReference type="Gene3D" id="3.30.1360.230">
    <property type="entry name" value="Sufu, C-terminal domain"/>
    <property type="match status" value="1"/>
</dbReference>
<dbReference type="AlphaFoldDB" id="A0A9J6FLU8"/>
<evidence type="ECO:0000259" key="2">
    <source>
        <dbReference type="Pfam" id="PF12470"/>
    </source>
</evidence>
<dbReference type="Pfam" id="PF12470">
    <property type="entry name" value="SUFU_C"/>
    <property type="match status" value="1"/>
</dbReference>
<evidence type="ECO:0000313" key="4">
    <source>
        <dbReference type="Proteomes" id="UP000821853"/>
    </source>
</evidence>
<dbReference type="GO" id="GO:0005634">
    <property type="term" value="C:nucleus"/>
    <property type="evidence" value="ECO:0007669"/>
    <property type="project" value="TreeGrafter"/>
</dbReference>
<evidence type="ECO:0000313" key="3">
    <source>
        <dbReference type="EMBL" id="KAH9362980.1"/>
    </source>
</evidence>
<feature type="domain" description="Suppressor of fused-like" evidence="1">
    <location>
        <begin position="87"/>
        <end position="263"/>
    </location>
</feature>
<sequence>MVKYFFFTSDLKAAMRLCLNCLNCRRERTGIFNMEAKAGVSASSFPVVGFPQIPPGLEALYSACLQIYSDQPNPLQVAAVLKYWLGGPDPLDYISMYSNQGDESKEIPPHWHYVSFGLSDLHGDGRVHEVSNGDTPSGFGFELTFRLRKEPDETGPPTWPAAVMQGLAKYVFQSGNVLCDGDHVSWHCPLDNSESRIEHMLMMEDPQLGTVATPFGPVSFVQIIGVCAEELKAAQQWNGRSFVALMQRVPGAGGPWLVTNMRRGETVFELDPSIQDAVDQGIESEGSDLSGVSAKLCWSEEFPPVVESAKEPGSNAPVDTPSISQYESEEIKRTLKKGLLGSQPSSEAERDLPLFEQAFFGPISLPRAQFLCRDSGLETRELAQTRALEAVHLQLNLEAGLLFPLVLRGRLKHGRHFTFKSSVDCTAVTLVVPSVIGAFANAEQPYAVQGSWLQGETVRLEQNPEDHNTLLCVVVLVLCLIVPYLGPLKQPTHSPAQNATSCLNCHTNLAVCGVIPVDTPYGPFELLIREISAT</sequence>
<accession>A0A9J6FLU8</accession>
<dbReference type="InterPro" id="IPR024314">
    <property type="entry name" value="SUFU_C"/>
</dbReference>
<organism evidence="3 4">
    <name type="scientific">Haemaphysalis longicornis</name>
    <name type="common">Bush tick</name>
    <dbReference type="NCBI Taxonomy" id="44386"/>
    <lineage>
        <taxon>Eukaryota</taxon>
        <taxon>Metazoa</taxon>
        <taxon>Ecdysozoa</taxon>
        <taxon>Arthropoda</taxon>
        <taxon>Chelicerata</taxon>
        <taxon>Arachnida</taxon>
        <taxon>Acari</taxon>
        <taxon>Parasitiformes</taxon>
        <taxon>Ixodida</taxon>
        <taxon>Ixodoidea</taxon>
        <taxon>Ixodidae</taxon>
        <taxon>Haemaphysalinae</taxon>
        <taxon>Haemaphysalis</taxon>
    </lineage>
</organism>
<dbReference type="VEuPathDB" id="VectorBase:HLOH_058646"/>
<dbReference type="EMBL" id="JABSTR010000001">
    <property type="protein sequence ID" value="KAH9362980.1"/>
    <property type="molecule type" value="Genomic_DNA"/>
</dbReference>
<protein>
    <recommendedName>
        <fullName evidence="5">Suppressor of fused homolog</fullName>
    </recommendedName>
</protein>
<evidence type="ECO:0000259" key="1">
    <source>
        <dbReference type="Pfam" id="PF05076"/>
    </source>
</evidence>
<name>A0A9J6FLU8_HAELO</name>
<comment type="caution">
    <text evidence="3">The sequence shown here is derived from an EMBL/GenBank/DDBJ whole genome shotgun (WGS) entry which is preliminary data.</text>
</comment>
<dbReference type="SUPFAM" id="SSF103359">
    <property type="entry name" value="Suppressor of Fused, N-terminal domain"/>
    <property type="match status" value="1"/>
</dbReference>
<keyword evidence="4" id="KW-1185">Reference proteome</keyword>
<dbReference type="InterPro" id="IPR037181">
    <property type="entry name" value="SUFU_N"/>
</dbReference>
<dbReference type="Proteomes" id="UP000821853">
    <property type="component" value="Chromosome 1"/>
</dbReference>
<dbReference type="InterPro" id="IPR007768">
    <property type="entry name" value="Suppressor_of_fused"/>
</dbReference>
<feature type="domain" description="Suppressor of fused C-terminal" evidence="2">
    <location>
        <begin position="277"/>
        <end position="454"/>
    </location>
</feature>
<dbReference type="Pfam" id="PF05076">
    <property type="entry name" value="SUFU"/>
    <property type="match status" value="1"/>
</dbReference>
<dbReference type="OMA" id="RVHXIVG"/>
<reference evidence="3 4" key="1">
    <citation type="journal article" date="2020" name="Cell">
        <title>Large-Scale Comparative Analyses of Tick Genomes Elucidate Their Genetic Diversity and Vector Capacities.</title>
        <authorList>
            <consortium name="Tick Genome and Microbiome Consortium (TIGMIC)"/>
            <person name="Jia N."/>
            <person name="Wang J."/>
            <person name="Shi W."/>
            <person name="Du L."/>
            <person name="Sun Y."/>
            <person name="Zhan W."/>
            <person name="Jiang J.F."/>
            <person name="Wang Q."/>
            <person name="Zhang B."/>
            <person name="Ji P."/>
            <person name="Bell-Sakyi L."/>
            <person name="Cui X.M."/>
            <person name="Yuan T.T."/>
            <person name="Jiang B.G."/>
            <person name="Yang W.F."/>
            <person name="Lam T.T."/>
            <person name="Chang Q.C."/>
            <person name="Ding S.J."/>
            <person name="Wang X.J."/>
            <person name="Zhu J.G."/>
            <person name="Ruan X.D."/>
            <person name="Zhao L."/>
            <person name="Wei J.T."/>
            <person name="Ye R.Z."/>
            <person name="Que T.C."/>
            <person name="Du C.H."/>
            <person name="Zhou Y.H."/>
            <person name="Cheng J.X."/>
            <person name="Dai P.F."/>
            <person name="Guo W.B."/>
            <person name="Han X.H."/>
            <person name="Huang E.J."/>
            <person name="Li L.F."/>
            <person name="Wei W."/>
            <person name="Gao Y.C."/>
            <person name="Liu J.Z."/>
            <person name="Shao H.Z."/>
            <person name="Wang X."/>
            <person name="Wang C.C."/>
            <person name="Yang T.C."/>
            <person name="Huo Q.B."/>
            <person name="Li W."/>
            <person name="Chen H.Y."/>
            <person name="Chen S.E."/>
            <person name="Zhou L.G."/>
            <person name="Ni X.B."/>
            <person name="Tian J.H."/>
            <person name="Sheng Y."/>
            <person name="Liu T."/>
            <person name="Pan Y.S."/>
            <person name="Xia L.Y."/>
            <person name="Li J."/>
            <person name="Zhao F."/>
            <person name="Cao W.C."/>
        </authorList>
    </citation>
    <scope>NUCLEOTIDE SEQUENCE [LARGE SCALE GENOMIC DNA]</scope>
    <source>
        <strain evidence="3">HaeL-2018</strain>
    </source>
</reference>
<evidence type="ECO:0008006" key="5">
    <source>
        <dbReference type="Google" id="ProtNLM"/>
    </source>
</evidence>
<dbReference type="InterPro" id="IPR020941">
    <property type="entry name" value="SUFU-like_domain"/>
</dbReference>
<dbReference type="OrthoDB" id="10038834at2759"/>
<dbReference type="GO" id="GO:0005737">
    <property type="term" value="C:cytoplasm"/>
    <property type="evidence" value="ECO:0007669"/>
    <property type="project" value="TreeGrafter"/>
</dbReference>
<dbReference type="PANTHER" id="PTHR10928:SF2">
    <property type="entry name" value="SUPPRESSOR OF FUSED HOMOLOG"/>
    <property type="match status" value="1"/>
</dbReference>
<dbReference type="PANTHER" id="PTHR10928">
    <property type="entry name" value="SUPPRESSOR OF FUSED"/>
    <property type="match status" value="1"/>
</dbReference>
<dbReference type="InterPro" id="IPR038489">
    <property type="entry name" value="SUFU_C_sf"/>
</dbReference>
<gene>
    <name evidence="3" type="ORF">HPB48_014238</name>
</gene>
<proteinExistence type="predicted"/>